<gene>
    <name evidence="6" type="ORF">GCU69_03405</name>
</gene>
<evidence type="ECO:0000256" key="4">
    <source>
        <dbReference type="ARBA" id="ARBA00023136"/>
    </source>
</evidence>
<dbReference type="Proteomes" id="UP000621266">
    <property type="component" value="Unassembled WGS sequence"/>
</dbReference>
<accession>A0ABQ7FS70</accession>
<evidence type="ECO:0000256" key="2">
    <source>
        <dbReference type="ARBA" id="ARBA00022692"/>
    </source>
</evidence>
<evidence type="ECO:0000313" key="7">
    <source>
        <dbReference type="Proteomes" id="UP000621266"/>
    </source>
</evidence>
<feature type="transmembrane region" description="Helical" evidence="5">
    <location>
        <begin position="46"/>
        <end position="65"/>
    </location>
</feature>
<sequence length="131" mass="13445">MNVALWAAQIFLALLFLVSGVAKGTWSKERLIASGQTGVEPFPLPVLRGTAACEVLAAAGLILPWATGIAPVLTPLAAVGLAIVMCGAISSHVLLLRRNVRQGRGAAREAAAVASTVTLLAVCVFVAVGRF</sequence>
<keyword evidence="7" id="KW-1185">Reference proteome</keyword>
<dbReference type="Pfam" id="PF13564">
    <property type="entry name" value="DoxX_2"/>
    <property type="match status" value="1"/>
</dbReference>
<reference evidence="6 7" key="1">
    <citation type="submission" date="2019-10" db="EMBL/GenBank/DDBJ databases">
        <title>Streptomyces tenebrisbrunneis sp.nov., an endogenous actinomycete isolated from of Lycium ruthenicum.</title>
        <authorList>
            <person name="Ma L."/>
        </authorList>
    </citation>
    <scope>NUCLEOTIDE SEQUENCE [LARGE SCALE GENOMIC DNA]</scope>
    <source>
        <strain evidence="6 7">TRM 66187</strain>
    </source>
</reference>
<feature type="transmembrane region" description="Helical" evidence="5">
    <location>
        <begin position="110"/>
        <end position="128"/>
    </location>
</feature>
<comment type="caution">
    <text evidence="6">The sequence shown here is derived from an EMBL/GenBank/DDBJ whole genome shotgun (WGS) entry which is preliminary data.</text>
</comment>
<proteinExistence type="predicted"/>
<dbReference type="InterPro" id="IPR032808">
    <property type="entry name" value="DoxX"/>
</dbReference>
<dbReference type="EMBL" id="WHPN01000068">
    <property type="protein sequence ID" value="KAF4410512.1"/>
    <property type="molecule type" value="Genomic_DNA"/>
</dbReference>
<keyword evidence="3 5" id="KW-1133">Transmembrane helix</keyword>
<protein>
    <submittedName>
        <fullName evidence="6">DoxX family protein</fullName>
    </submittedName>
</protein>
<evidence type="ECO:0000256" key="1">
    <source>
        <dbReference type="ARBA" id="ARBA00004141"/>
    </source>
</evidence>
<evidence type="ECO:0000256" key="5">
    <source>
        <dbReference type="SAM" id="Phobius"/>
    </source>
</evidence>
<feature type="transmembrane region" description="Helical" evidence="5">
    <location>
        <begin position="72"/>
        <end position="90"/>
    </location>
</feature>
<keyword evidence="2 5" id="KW-0812">Transmembrane</keyword>
<evidence type="ECO:0000313" key="6">
    <source>
        <dbReference type="EMBL" id="KAF4410512.1"/>
    </source>
</evidence>
<keyword evidence="4 5" id="KW-0472">Membrane</keyword>
<name>A0ABQ7FS70_9ACTN</name>
<dbReference type="RefSeq" id="WP_098753213.1">
    <property type="nucleotide sequence ID" value="NZ_WHPN01000068.1"/>
</dbReference>
<evidence type="ECO:0000256" key="3">
    <source>
        <dbReference type="ARBA" id="ARBA00022989"/>
    </source>
</evidence>
<organism evidence="6 7">
    <name type="scientific">Streptomyces lycii</name>
    <dbReference type="NCBI Taxonomy" id="2654337"/>
    <lineage>
        <taxon>Bacteria</taxon>
        <taxon>Bacillati</taxon>
        <taxon>Actinomycetota</taxon>
        <taxon>Actinomycetes</taxon>
        <taxon>Kitasatosporales</taxon>
        <taxon>Streptomycetaceae</taxon>
        <taxon>Streptomyces</taxon>
    </lineage>
</organism>
<comment type="subcellular location">
    <subcellularLocation>
        <location evidence="1">Membrane</location>
        <topology evidence="1">Multi-pass membrane protein</topology>
    </subcellularLocation>
</comment>